<keyword evidence="3" id="KW-1185">Reference proteome</keyword>
<evidence type="ECO:0000313" key="3">
    <source>
        <dbReference type="Proteomes" id="UP000613401"/>
    </source>
</evidence>
<dbReference type="Proteomes" id="UP000613401">
    <property type="component" value="Unassembled WGS sequence"/>
</dbReference>
<dbReference type="RefSeq" id="XP_045256705.1">
    <property type="nucleotide sequence ID" value="XM_045408498.1"/>
</dbReference>
<dbReference type="Gene3D" id="3.40.50.150">
    <property type="entry name" value="Vaccinia Virus protein VP39"/>
    <property type="match status" value="1"/>
</dbReference>
<evidence type="ECO:0000313" key="2">
    <source>
        <dbReference type="EMBL" id="KAF3797541.1"/>
    </source>
</evidence>
<organism evidence="2 3">
    <name type="scientific">Colletotrichum gloeosporioides</name>
    <name type="common">Anthracnose fungus</name>
    <name type="synonym">Glomerella cingulata</name>
    <dbReference type="NCBI Taxonomy" id="474922"/>
    <lineage>
        <taxon>Eukaryota</taxon>
        <taxon>Fungi</taxon>
        <taxon>Dikarya</taxon>
        <taxon>Ascomycota</taxon>
        <taxon>Pezizomycotina</taxon>
        <taxon>Sordariomycetes</taxon>
        <taxon>Hypocreomycetidae</taxon>
        <taxon>Glomerellales</taxon>
        <taxon>Glomerellaceae</taxon>
        <taxon>Colletotrichum</taxon>
        <taxon>Colletotrichum gloeosporioides species complex</taxon>
    </lineage>
</organism>
<dbReference type="PANTHER" id="PTHR43591:SF31">
    <property type="entry name" value="LAEA-LIKE, PUTATIVE (AFU_ORTHOLOGUE AFUA_8G01930)-RELATED"/>
    <property type="match status" value="1"/>
</dbReference>
<dbReference type="CDD" id="cd02440">
    <property type="entry name" value="AdoMet_MTases"/>
    <property type="match status" value="1"/>
</dbReference>
<dbReference type="Pfam" id="PF13489">
    <property type="entry name" value="Methyltransf_23"/>
    <property type="match status" value="1"/>
</dbReference>
<proteinExistence type="inferred from homology"/>
<dbReference type="PANTHER" id="PTHR43591">
    <property type="entry name" value="METHYLTRANSFERASE"/>
    <property type="match status" value="1"/>
</dbReference>
<comment type="similarity">
    <text evidence="1">Belongs to the methyltransferase superfamily. LaeA methyltransferase family.</text>
</comment>
<dbReference type="InterPro" id="IPR029063">
    <property type="entry name" value="SAM-dependent_MTases_sf"/>
</dbReference>
<keyword evidence="2" id="KW-0489">Methyltransferase</keyword>
<dbReference type="SUPFAM" id="SSF53335">
    <property type="entry name" value="S-adenosyl-L-methionine-dependent methyltransferases"/>
    <property type="match status" value="1"/>
</dbReference>
<protein>
    <submittedName>
        <fullName evidence="2">Putative methyltransferase tdiE</fullName>
    </submittedName>
</protein>
<gene>
    <name evidence="2" type="ORF">GCG54_00008533</name>
</gene>
<comment type="caution">
    <text evidence="2">The sequence shown here is derived from an EMBL/GenBank/DDBJ whole genome shotgun (WGS) entry which is preliminary data.</text>
</comment>
<evidence type="ECO:0000256" key="1">
    <source>
        <dbReference type="ARBA" id="ARBA00038158"/>
    </source>
</evidence>
<dbReference type="EMBL" id="WVTB01000113">
    <property type="protein sequence ID" value="KAF3797541.1"/>
    <property type="molecule type" value="Genomic_DNA"/>
</dbReference>
<keyword evidence="2" id="KW-0808">Transferase</keyword>
<dbReference type="GeneID" id="69015674"/>
<sequence>VGDDENDGGDADSAMGELFTCPAGRDKPLRRVLDAGTGTGIWAMDLADLWWLALVLTAADEHPETLITGVDLSPIQPVFVPPNVTFYVDDLEDEWTYSYKFDFIYGRMLTGSIADWPRFIRQSFEFLEPGGWLELSDILLDLKSDDGTVTPACAAQKWATHMLEAAAVWKRPLDSCKFYREQLAAAGFKNIKQEIYKWPSNPWPKDPKYKELGMWTYENLGNGLSGLSLALFTRALGWSPAQLEVFLAGARKDMRDKSIHGWWPIYVVYGQKPG</sequence>
<reference evidence="2" key="2">
    <citation type="submission" date="2020-03" db="EMBL/GenBank/DDBJ databases">
        <authorList>
            <person name="Fu F.-F."/>
            <person name="Chen J."/>
        </authorList>
    </citation>
    <scope>NUCLEOTIDE SEQUENCE</scope>
    <source>
        <strain evidence="2">Lc1</strain>
    </source>
</reference>
<dbReference type="GO" id="GO:0008168">
    <property type="term" value="F:methyltransferase activity"/>
    <property type="evidence" value="ECO:0007669"/>
    <property type="project" value="UniProtKB-KW"/>
</dbReference>
<accession>A0A8H4FD24</accession>
<dbReference type="GO" id="GO:0032259">
    <property type="term" value="P:methylation"/>
    <property type="evidence" value="ECO:0007669"/>
    <property type="project" value="UniProtKB-KW"/>
</dbReference>
<name>A0A8H4FD24_COLGL</name>
<feature type="non-terminal residue" evidence="2">
    <location>
        <position position="1"/>
    </location>
</feature>
<dbReference type="AlphaFoldDB" id="A0A8H4FD24"/>
<reference evidence="2" key="1">
    <citation type="journal article" date="2020" name="Phytopathology">
        <title>Genome sequence and comparative analysis of Colletotrichum gloeosporioides isolated from Liriodendron leaves.</title>
        <authorList>
            <person name="Fu F.F."/>
            <person name="Hao Z."/>
            <person name="Wang P."/>
            <person name="Lu Y."/>
            <person name="Xue L.J."/>
            <person name="Wei G."/>
            <person name="Tian Y."/>
            <person name="Baishi H."/>
            <person name="Xu H."/>
            <person name="Shi J."/>
            <person name="Cheng T."/>
            <person name="Wang G."/>
            <person name="Yi Y."/>
            <person name="Chen J."/>
        </authorList>
    </citation>
    <scope>NUCLEOTIDE SEQUENCE</scope>
    <source>
        <strain evidence="2">Lc1</strain>
    </source>
</reference>